<evidence type="ECO:0000256" key="1">
    <source>
        <dbReference type="SAM" id="MobiDB-lite"/>
    </source>
</evidence>
<proteinExistence type="predicted"/>
<dbReference type="EMBL" id="SPQU01000013">
    <property type="protein sequence ID" value="TFV35818.1"/>
    <property type="molecule type" value="Genomic_DNA"/>
</dbReference>
<gene>
    <name evidence="2" type="ORF">E4K66_26135</name>
</gene>
<dbReference type="InterPro" id="IPR042226">
    <property type="entry name" value="eFR1_2_sf"/>
</dbReference>
<evidence type="ECO:0000313" key="2">
    <source>
        <dbReference type="EMBL" id="TFV35818.1"/>
    </source>
</evidence>
<reference evidence="2 3" key="1">
    <citation type="submission" date="2019-03" db="EMBL/GenBank/DDBJ databases">
        <title>Bradyrhizobium strains diversity isolated from Chamaecrista fasciculata.</title>
        <authorList>
            <person name="Urquiaga M.C.O."/>
            <person name="Hungria M."/>
            <person name="Delamuta J.R.M."/>
        </authorList>
    </citation>
    <scope>NUCLEOTIDE SEQUENCE [LARGE SCALE GENOMIC DNA]</scope>
    <source>
        <strain evidence="2 3">CNPSo 3424</strain>
    </source>
</reference>
<feature type="region of interest" description="Disordered" evidence="1">
    <location>
        <begin position="1"/>
        <end position="22"/>
    </location>
</feature>
<sequence length="154" mass="16726">MSSRHAPPLRCRRPPLGQGQKHMPSHFHAVVWIDHSQARIFHLGLSGSDEITLHPHLATRQLHHKANAVGSGHAAPDKAFYTDVSKALADAGEILIIGPASAKTELASYIRTNAPDIAKRIAAVEAADHPSDAEIIAYAKRHFKLPLPRVQARG</sequence>
<dbReference type="Proteomes" id="UP000298225">
    <property type="component" value="Unassembled WGS sequence"/>
</dbReference>
<dbReference type="Gene3D" id="3.30.420.60">
    <property type="entry name" value="eRF1 domain 2"/>
    <property type="match status" value="1"/>
</dbReference>
<comment type="caution">
    <text evidence="2">The sequence shown here is derived from an EMBL/GenBank/DDBJ whole genome shotgun (WGS) entry which is preliminary data.</text>
</comment>
<accession>A0A4Y9KWU1</accession>
<dbReference type="SUPFAM" id="SSF53137">
    <property type="entry name" value="Translational machinery components"/>
    <property type="match status" value="1"/>
</dbReference>
<evidence type="ECO:0000313" key="3">
    <source>
        <dbReference type="Proteomes" id="UP000298225"/>
    </source>
</evidence>
<dbReference type="AlphaFoldDB" id="A0A4Y9KWU1"/>
<protein>
    <submittedName>
        <fullName evidence="2">Translational machinery protein</fullName>
    </submittedName>
</protein>
<name>A0A4Y9KWU1_9BRAD</name>
<keyword evidence="3" id="KW-1185">Reference proteome</keyword>
<organism evidence="2 3">
    <name type="scientific">Bradyrhizobium frederickii</name>
    <dbReference type="NCBI Taxonomy" id="2560054"/>
    <lineage>
        <taxon>Bacteria</taxon>
        <taxon>Pseudomonadati</taxon>
        <taxon>Pseudomonadota</taxon>
        <taxon>Alphaproteobacteria</taxon>
        <taxon>Hyphomicrobiales</taxon>
        <taxon>Nitrobacteraceae</taxon>
        <taxon>Bradyrhizobium</taxon>
    </lineage>
</organism>
<dbReference type="OrthoDB" id="7173112at2"/>